<dbReference type="VEuPathDB" id="FungiDB:FOIG_00028"/>
<dbReference type="VEuPathDB" id="FungiDB:FOMG_00191"/>
<dbReference type="InterPro" id="IPR010730">
    <property type="entry name" value="HET"/>
</dbReference>
<dbReference type="Proteomes" id="UP000285084">
    <property type="component" value="Unassembled WGS sequence"/>
</dbReference>
<reference evidence="2 3" key="1">
    <citation type="journal article" date="2018" name="Sci. Rep.">
        <title>Characterisation of pathogen-specific regions and novel effector candidates in Fusarium oxysporum f. sp. cepae.</title>
        <authorList>
            <person name="Armitage A.D."/>
            <person name="Taylor A."/>
            <person name="Sobczyk M.K."/>
            <person name="Baxter L."/>
            <person name="Greenfield B.P."/>
            <person name="Bates H.J."/>
            <person name="Wilson F."/>
            <person name="Jackson A.C."/>
            <person name="Ott S."/>
            <person name="Harrison R.J."/>
            <person name="Clarkson J.P."/>
        </authorList>
    </citation>
    <scope>NUCLEOTIDE SEQUENCE [LARGE SCALE GENOMIC DNA]</scope>
    <source>
        <strain evidence="2 3">Fo_A13</strain>
    </source>
</reference>
<dbReference type="InterPro" id="IPR052895">
    <property type="entry name" value="HetReg/Transcr_Mod"/>
</dbReference>
<dbReference type="GO" id="GO:0003824">
    <property type="term" value="F:catalytic activity"/>
    <property type="evidence" value="ECO:0007669"/>
    <property type="project" value="InterPro"/>
</dbReference>
<dbReference type="VEuPathDB" id="FungiDB:FOC1_g10013403"/>
<dbReference type="PANTHER" id="PTHR24148">
    <property type="entry name" value="ANKYRIN REPEAT DOMAIN-CONTAINING PROTEIN 39 HOMOLOG-RELATED"/>
    <property type="match status" value="1"/>
</dbReference>
<dbReference type="Pfam" id="PF06985">
    <property type="entry name" value="HET"/>
    <property type="match status" value="1"/>
</dbReference>
<sequence>MELHRDQPYDIAWILSSIDHHVVAIQFFDKISYRYTSKSSDIAFTLGRVGLHNVVAVSIARNDTLQSFAGDIVDSLLREFPSIRAAFLISADGTVPRHGNIRVGDVVVGLESSMKSGVVYFDHQETTNQKRLFMTSQAQHLPGAVLTAANNLRSHHDHNDWLRRLEQNWLAEIPHPTVCRGGNRELDDIKLAIPEDIDKAGDTSQEPALNYEFWRGFPLQRQPKAFSGMIASSEQMLKDPSLIDSIAASNSILCFETAAANIKSRPFMVVSGVASCSGDTQQDRPSNEVCKVVASYVTSLVHLIDPRKLATEFPIGNYFEYETFDLDRPGFRLLRLESGPGPIKCHVFQAYLDDEASLIQYEALSYCWGSNLLTSTITVNEKVLFITENLAEALQHLRGMDEDRILWIDAICIDQSNIPERGHQVVCMSQIYNRADRVLIWLGFVNHDLSHLISALKRFKATVDRTHPGAWRNWSYGDPRWLDAWENTQTYLRGGHASDRISQQSRLRLLMSQPWFGRVWILQEVAKAKKARLGCSEGWISAGSFALAPRLLGVAPDTQCQAIIDIMPGPSRRSSWWTEKQNLCTLLWRFRGSQATDPRDRLYALLDLASDIKIKERITADYTKNEEAVVKDILGYLFNDDLSSNGLIVRKIADLQEKIPNLSCAALEQMILGGAGIKDIQKFLQLQNKTVWVSETAASYAWCVSTTLRDYLIKEPAFKHVLIGPISVTNSLKRVISVESFFNPTSKKVRLTQDVLWAAR</sequence>
<protein>
    <recommendedName>
        <fullName evidence="1">Heterokaryon incompatibility domain-containing protein</fullName>
    </recommendedName>
</protein>
<organism evidence="2 3">
    <name type="scientific">Fusarium oxysporum</name>
    <name type="common">Fusarium vascular wilt</name>
    <dbReference type="NCBI Taxonomy" id="5507"/>
    <lineage>
        <taxon>Eukaryota</taxon>
        <taxon>Fungi</taxon>
        <taxon>Dikarya</taxon>
        <taxon>Ascomycota</taxon>
        <taxon>Pezizomycotina</taxon>
        <taxon>Sordariomycetes</taxon>
        <taxon>Hypocreomycetidae</taxon>
        <taxon>Hypocreales</taxon>
        <taxon>Nectriaceae</taxon>
        <taxon>Fusarium</taxon>
        <taxon>Fusarium oxysporum species complex</taxon>
    </lineage>
</organism>
<dbReference type="VEuPathDB" id="FungiDB:FOC4_g10007489"/>
<dbReference type="AlphaFoldDB" id="A0A420M8H4"/>
<dbReference type="PANTHER" id="PTHR24148:SF73">
    <property type="entry name" value="HET DOMAIN PROTEIN (AFU_ORTHOLOGUE AFUA_8G01020)"/>
    <property type="match status" value="1"/>
</dbReference>
<dbReference type="Gene3D" id="3.40.50.1580">
    <property type="entry name" value="Nucleoside phosphorylase domain"/>
    <property type="match status" value="1"/>
</dbReference>
<proteinExistence type="predicted"/>
<feature type="domain" description="Heterokaryon incompatibility" evidence="1">
    <location>
        <begin position="361"/>
        <end position="524"/>
    </location>
</feature>
<comment type="caution">
    <text evidence="2">The sequence shown here is derived from an EMBL/GenBank/DDBJ whole genome shotgun (WGS) entry which is preliminary data.</text>
</comment>
<accession>A0A420M8H4</accession>
<evidence type="ECO:0000313" key="2">
    <source>
        <dbReference type="EMBL" id="RKK58750.1"/>
    </source>
</evidence>
<dbReference type="EMBL" id="MRCX01000774">
    <property type="protein sequence ID" value="RKK58750.1"/>
    <property type="molecule type" value="Genomic_DNA"/>
</dbReference>
<evidence type="ECO:0000259" key="1">
    <source>
        <dbReference type="Pfam" id="PF06985"/>
    </source>
</evidence>
<dbReference type="VEuPathDB" id="FungiDB:FOXG_10972"/>
<dbReference type="GO" id="GO:0009116">
    <property type="term" value="P:nucleoside metabolic process"/>
    <property type="evidence" value="ECO:0007669"/>
    <property type="project" value="InterPro"/>
</dbReference>
<evidence type="ECO:0000313" key="3">
    <source>
        <dbReference type="Proteomes" id="UP000285084"/>
    </source>
</evidence>
<name>A0A420M8H4_FUSOX</name>
<dbReference type="VEuPathDB" id="FungiDB:FOZG_00197"/>
<dbReference type="InterPro" id="IPR035994">
    <property type="entry name" value="Nucleoside_phosphorylase_sf"/>
</dbReference>
<gene>
    <name evidence="2" type="ORF">BFJ69_g17370</name>
</gene>